<dbReference type="STRING" id="126957.T1JB24"/>
<reference evidence="7" key="2">
    <citation type="submission" date="2015-02" db="UniProtKB">
        <authorList>
            <consortium name="EnsemblMetazoa"/>
        </authorList>
    </citation>
    <scope>IDENTIFICATION</scope>
</reference>
<dbReference type="AlphaFoldDB" id="T1JB24"/>
<keyword evidence="3" id="KW-0456">Lyase</keyword>
<dbReference type="Gene3D" id="3.10.490.10">
    <property type="entry name" value="Gamma-glutamyl cyclotransferase-like"/>
    <property type="match status" value="1"/>
</dbReference>
<evidence type="ECO:0000313" key="8">
    <source>
        <dbReference type="Proteomes" id="UP000014500"/>
    </source>
</evidence>
<dbReference type="GO" id="GO:0005737">
    <property type="term" value="C:cytoplasm"/>
    <property type="evidence" value="ECO:0007669"/>
    <property type="project" value="TreeGrafter"/>
</dbReference>
<dbReference type="GO" id="GO:0061928">
    <property type="term" value="F:glutathione specific gamma-glutamylcyclotransferase activity"/>
    <property type="evidence" value="ECO:0007669"/>
    <property type="project" value="UniProtKB-EC"/>
</dbReference>
<evidence type="ECO:0000256" key="5">
    <source>
        <dbReference type="ARBA" id="ARBA00045227"/>
    </source>
</evidence>
<proteinExistence type="inferred from homology"/>
<name>T1JB24_STRMM</name>
<comment type="catalytic activity">
    <reaction evidence="6">
        <text>glutathione = L-cysteinylglycine + 5-oxo-L-proline</text>
        <dbReference type="Rhea" id="RHEA:47724"/>
        <dbReference type="ChEBI" id="CHEBI:57925"/>
        <dbReference type="ChEBI" id="CHEBI:58402"/>
        <dbReference type="ChEBI" id="CHEBI:61694"/>
        <dbReference type="EC" id="4.3.2.7"/>
    </reaction>
</comment>
<dbReference type="CDD" id="cd06661">
    <property type="entry name" value="GGCT_like"/>
    <property type="match status" value="1"/>
</dbReference>
<sequence length="188" mass="21506">MWIFGYGSLVWKADFPYELKLVGHIKGFVRRFWQGSEDHRGVPGQPGRVATLIPSGNPEAGVWGLAYKIRKEDVVKVTDYLDYREKDGYEKTLTTFYPQSSAYQPFKLHVYIGTADNPFYLGPADTRCIAQQVYDAEGPSGKNIEYVFRLAESMRTIGPEANDSHLFELESELRRISLLYEQKPEKPS</sequence>
<dbReference type="SUPFAM" id="SSF110857">
    <property type="entry name" value="Gamma-glutamyl cyclotransferase-like"/>
    <property type="match status" value="1"/>
</dbReference>
<dbReference type="OMA" id="DHREKDG"/>
<dbReference type="InterPro" id="IPR036568">
    <property type="entry name" value="GGCT-like_sf"/>
</dbReference>
<keyword evidence="8" id="KW-1185">Reference proteome</keyword>
<dbReference type="EnsemblMetazoa" id="SMAR010955-RA">
    <property type="protein sequence ID" value="SMAR010955-PA"/>
    <property type="gene ID" value="SMAR010955"/>
</dbReference>
<dbReference type="EMBL" id="JH432008">
    <property type="status" value="NOT_ANNOTATED_CDS"/>
    <property type="molecule type" value="Genomic_DNA"/>
</dbReference>
<dbReference type="PhylomeDB" id="T1JB24"/>
<dbReference type="HOGENOM" id="CLU_070703_2_2_1"/>
<evidence type="ECO:0000313" key="7">
    <source>
        <dbReference type="EnsemblMetazoa" id="SMAR010955-PA"/>
    </source>
</evidence>
<comment type="similarity">
    <text evidence="1">Belongs to the gamma-glutamylcyclotransferase family. ChaC subfamily.</text>
</comment>
<dbReference type="PANTHER" id="PTHR12192">
    <property type="entry name" value="CATION TRANSPORT PROTEIN CHAC-RELATED"/>
    <property type="match status" value="1"/>
</dbReference>
<evidence type="ECO:0000256" key="6">
    <source>
        <dbReference type="ARBA" id="ARBA00048073"/>
    </source>
</evidence>
<dbReference type="InterPro" id="IPR013024">
    <property type="entry name" value="GGCT-like"/>
</dbReference>
<protein>
    <recommendedName>
        <fullName evidence="2">glutathione-specific gamma-glutamylcyclotransferase</fullName>
        <ecNumber evidence="2">4.3.2.7</ecNumber>
    </recommendedName>
    <alternativeName>
        <fullName evidence="4">Cation transport regulator-like protein 2</fullName>
    </alternativeName>
</protein>
<accession>T1JB24</accession>
<organism evidence="7 8">
    <name type="scientific">Strigamia maritima</name>
    <name type="common">European centipede</name>
    <name type="synonym">Geophilus maritimus</name>
    <dbReference type="NCBI Taxonomy" id="126957"/>
    <lineage>
        <taxon>Eukaryota</taxon>
        <taxon>Metazoa</taxon>
        <taxon>Ecdysozoa</taxon>
        <taxon>Arthropoda</taxon>
        <taxon>Myriapoda</taxon>
        <taxon>Chilopoda</taxon>
        <taxon>Pleurostigmophora</taxon>
        <taxon>Geophilomorpha</taxon>
        <taxon>Linotaeniidae</taxon>
        <taxon>Strigamia</taxon>
    </lineage>
</organism>
<dbReference type="Pfam" id="PF04752">
    <property type="entry name" value="ChaC"/>
    <property type="match status" value="1"/>
</dbReference>
<reference evidence="8" key="1">
    <citation type="submission" date="2011-05" db="EMBL/GenBank/DDBJ databases">
        <authorList>
            <person name="Richards S.R."/>
            <person name="Qu J."/>
            <person name="Jiang H."/>
            <person name="Jhangiani S.N."/>
            <person name="Agravi P."/>
            <person name="Goodspeed R."/>
            <person name="Gross S."/>
            <person name="Mandapat C."/>
            <person name="Jackson L."/>
            <person name="Mathew T."/>
            <person name="Pu L."/>
            <person name="Thornton R."/>
            <person name="Saada N."/>
            <person name="Wilczek-Boney K.B."/>
            <person name="Lee S."/>
            <person name="Kovar C."/>
            <person name="Wu Y."/>
            <person name="Scherer S.E."/>
            <person name="Worley K.C."/>
            <person name="Muzny D.M."/>
            <person name="Gibbs R."/>
        </authorList>
    </citation>
    <scope>NUCLEOTIDE SEQUENCE</scope>
    <source>
        <strain evidence="8">Brora</strain>
    </source>
</reference>
<evidence type="ECO:0000256" key="3">
    <source>
        <dbReference type="ARBA" id="ARBA00023239"/>
    </source>
</evidence>
<dbReference type="GO" id="GO:0006751">
    <property type="term" value="P:glutathione catabolic process"/>
    <property type="evidence" value="ECO:0007669"/>
    <property type="project" value="InterPro"/>
</dbReference>
<evidence type="ECO:0000256" key="2">
    <source>
        <dbReference type="ARBA" id="ARBA00012344"/>
    </source>
</evidence>
<dbReference type="InterPro" id="IPR006840">
    <property type="entry name" value="ChaC"/>
</dbReference>
<evidence type="ECO:0000256" key="1">
    <source>
        <dbReference type="ARBA" id="ARBA00009662"/>
    </source>
</evidence>
<dbReference type="EC" id="4.3.2.7" evidence="2"/>
<dbReference type="PANTHER" id="PTHR12192:SF2">
    <property type="entry name" value="GLUTATHIONE-SPECIFIC GAMMA-GLUTAMYLCYCLOTRANSFERASE 2"/>
    <property type="match status" value="1"/>
</dbReference>
<comment type="function">
    <text evidence="5">Catalyzes the cleavage of glutathione into 5-oxo-L-proline and a Cys-Gly dipeptide. Acts specifically on glutathione, but not on other gamma-glutamyl peptides.</text>
</comment>
<evidence type="ECO:0000256" key="4">
    <source>
        <dbReference type="ARBA" id="ARBA00043195"/>
    </source>
</evidence>
<dbReference type="eggNOG" id="KOG3182">
    <property type="taxonomic scope" value="Eukaryota"/>
</dbReference>
<dbReference type="Proteomes" id="UP000014500">
    <property type="component" value="Unassembled WGS sequence"/>
</dbReference>